<evidence type="ECO:0000313" key="3">
    <source>
        <dbReference type="Proteomes" id="UP000029264"/>
    </source>
</evidence>
<comment type="caution">
    <text evidence="2">The sequence shown here is derived from an EMBL/GenBank/DDBJ whole genome shotgun (WGS) entry which is preliminary data.</text>
</comment>
<reference evidence="2 3" key="1">
    <citation type="submission" date="2014-06" db="EMBL/GenBank/DDBJ databases">
        <title>Shewanella sp. YQH10.</title>
        <authorList>
            <person name="Liu Y."/>
            <person name="Zeng R."/>
        </authorList>
    </citation>
    <scope>NUCLEOTIDE SEQUENCE [LARGE SCALE GENOMIC DNA]</scope>
    <source>
        <strain evidence="2 3">YQH10</strain>
    </source>
</reference>
<dbReference type="Pfam" id="PF18050">
    <property type="entry name" value="Cyclophil_like2"/>
    <property type="match status" value="1"/>
</dbReference>
<protein>
    <recommendedName>
        <fullName evidence="1">Cyclophilin-like domain-containing protein</fullName>
    </recommendedName>
</protein>
<dbReference type="EMBL" id="JPEO01000003">
    <property type="protein sequence ID" value="KFZ38023.1"/>
    <property type="molecule type" value="Genomic_DNA"/>
</dbReference>
<accession>A0A094LS54</accession>
<dbReference type="Proteomes" id="UP000029264">
    <property type="component" value="Unassembled WGS sequence"/>
</dbReference>
<keyword evidence="3" id="KW-1185">Reference proteome</keyword>
<feature type="domain" description="Cyclophilin-like" evidence="1">
    <location>
        <begin position="6"/>
        <end position="112"/>
    </location>
</feature>
<organism evidence="2 3">
    <name type="scientific">Shewanella mangrovi</name>
    <dbReference type="NCBI Taxonomy" id="1515746"/>
    <lineage>
        <taxon>Bacteria</taxon>
        <taxon>Pseudomonadati</taxon>
        <taxon>Pseudomonadota</taxon>
        <taxon>Gammaproteobacteria</taxon>
        <taxon>Alteromonadales</taxon>
        <taxon>Shewanellaceae</taxon>
        <taxon>Shewanella</taxon>
    </lineage>
</organism>
<proteinExistence type="predicted"/>
<evidence type="ECO:0000313" key="2">
    <source>
        <dbReference type="EMBL" id="KFZ38023.1"/>
    </source>
</evidence>
<dbReference type="RefSeq" id="WP_037441379.1">
    <property type="nucleotide sequence ID" value="NZ_JPEO01000003.1"/>
</dbReference>
<dbReference type="eggNOG" id="ENOG5032UER">
    <property type="taxonomic scope" value="Bacteria"/>
</dbReference>
<name>A0A094LS54_9GAMM</name>
<sequence>MAIVLRAGEVVIPATLNDTVAALDFKTRLPFETSGYRSTFDYCCTATEGQYDASEKQYGWKNGDISLAGGWFAVLFAGEEQSASYDDIMPIAHIAKEHLPLVDKLPNNVTFIVEAA</sequence>
<gene>
    <name evidence="2" type="ORF">HR45_05805</name>
</gene>
<dbReference type="AlphaFoldDB" id="A0A094LS54"/>
<dbReference type="InterPro" id="IPR041183">
    <property type="entry name" value="Cyclophilin-like"/>
</dbReference>
<dbReference type="OrthoDB" id="9801466at2"/>
<evidence type="ECO:0000259" key="1">
    <source>
        <dbReference type="Pfam" id="PF18050"/>
    </source>
</evidence>